<evidence type="ECO:0000313" key="1">
    <source>
        <dbReference type="EMBL" id="GGO12506.1"/>
    </source>
</evidence>
<dbReference type="RefSeq" id="WP_150005985.1">
    <property type="nucleotide sequence ID" value="NZ_BMOV01000005.1"/>
</dbReference>
<comment type="caution">
    <text evidence="1">The sequence shown here is derived from an EMBL/GenBank/DDBJ whole genome shotgun (WGS) entry which is preliminary data.</text>
</comment>
<dbReference type="EMBL" id="BMOV01000005">
    <property type="protein sequence ID" value="GGO12506.1"/>
    <property type="molecule type" value="Genomic_DNA"/>
</dbReference>
<evidence type="ECO:0000313" key="2">
    <source>
        <dbReference type="Proteomes" id="UP000602381"/>
    </source>
</evidence>
<gene>
    <name evidence="1" type="ORF">GCM10007972_17550</name>
</gene>
<sequence>MSGPVKERGDVVFALDGEAFFLRPTFAALSRIEQNHTPILSLVQKAGDGHVQVQDMAVVFHHCHKAGAGEATPSIEAIGDRIVATGLLEPLRAYRALLAGILGQPDAGD</sequence>
<accession>A0ABQ2LDN5</accession>
<dbReference type="Proteomes" id="UP000602381">
    <property type="component" value="Unassembled WGS sequence"/>
</dbReference>
<protein>
    <recommendedName>
        <fullName evidence="3">Gene transfer agent family protein</fullName>
    </recommendedName>
</protein>
<reference evidence="2" key="1">
    <citation type="journal article" date="2019" name="Int. J. Syst. Evol. Microbiol.">
        <title>The Global Catalogue of Microorganisms (GCM) 10K type strain sequencing project: providing services to taxonomists for standard genome sequencing and annotation.</title>
        <authorList>
            <consortium name="The Broad Institute Genomics Platform"/>
            <consortium name="The Broad Institute Genome Sequencing Center for Infectious Disease"/>
            <person name="Wu L."/>
            <person name="Ma J."/>
        </authorList>
    </citation>
    <scope>NUCLEOTIDE SEQUENCE [LARGE SCALE GENOMIC DNA]</scope>
    <source>
        <strain evidence="2">JCM 17843</strain>
    </source>
</reference>
<name>A0ABQ2LDN5_9PROT</name>
<organism evidence="1 2">
    <name type="scientific">Iodidimonas muriae</name>
    <dbReference type="NCBI Taxonomy" id="261467"/>
    <lineage>
        <taxon>Bacteria</taxon>
        <taxon>Pseudomonadati</taxon>
        <taxon>Pseudomonadota</taxon>
        <taxon>Alphaproteobacteria</taxon>
        <taxon>Iodidimonadales</taxon>
        <taxon>Iodidimonadaceae</taxon>
        <taxon>Iodidimonas</taxon>
    </lineage>
</organism>
<proteinExistence type="predicted"/>
<keyword evidence="2" id="KW-1185">Reference proteome</keyword>
<dbReference type="Pfam" id="PF11836">
    <property type="entry name" value="Phage_TAC_11"/>
    <property type="match status" value="1"/>
</dbReference>
<dbReference type="InterPro" id="IPR021791">
    <property type="entry name" value="Phage_TAC_11"/>
</dbReference>
<evidence type="ECO:0008006" key="3">
    <source>
        <dbReference type="Google" id="ProtNLM"/>
    </source>
</evidence>